<feature type="transmembrane region" description="Helical" evidence="5">
    <location>
        <begin position="167"/>
        <end position="186"/>
    </location>
</feature>
<feature type="transmembrane region" description="Helical" evidence="5">
    <location>
        <begin position="139"/>
        <end position="160"/>
    </location>
</feature>
<evidence type="ECO:0000259" key="6">
    <source>
        <dbReference type="PROSITE" id="PS51012"/>
    </source>
</evidence>
<sequence>MSPFGRILRTESKLFLRDPAAVITTIAMPTVILVILGLIPALRETDEKFGGQSFLTYFLPSLLVFSLAVAGVNLMPQALAGYRERGVLRRLATTPASPAALLAAQLVVHLLAMLVSAVLLITVGIVAFDVPGPKNPVGFAVTFVLGIGSLLAIGLLVAAVAPSARAAGGLAGVLFMLIMFFGGVYLPRFLLPDFLNRIGAYLPPGVQALFDSWAGGSPQPVHLAIMAGVALAAGTAAAKLFRWQ</sequence>
<organism evidence="7 8">
    <name type="scientific">Micromonospora zhanjiangensis</name>
    <dbReference type="NCBI Taxonomy" id="1522057"/>
    <lineage>
        <taxon>Bacteria</taxon>
        <taxon>Bacillati</taxon>
        <taxon>Actinomycetota</taxon>
        <taxon>Actinomycetes</taxon>
        <taxon>Micromonosporales</taxon>
        <taxon>Micromonosporaceae</taxon>
        <taxon>Micromonospora</taxon>
    </lineage>
</organism>
<keyword evidence="4 5" id="KW-0472">Membrane</keyword>
<dbReference type="Proteomes" id="UP001595868">
    <property type="component" value="Unassembled WGS sequence"/>
</dbReference>
<feature type="transmembrane region" description="Helical" evidence="5">
    <location>
        <begin position="20"/>
        <end position="42"/>
    </location>
</feature>
<keyword evidence="5" id="KW-1003">Cell membrane</keyword>
<evidence type="ECO:0000256" key="4">
    <source>
        <dbReference type="ARBA" id="ARBA00023136"/>
    </source>
</evidence>
<comment type="subcellular location">
    <subcellularLocation>
        <location evidence="5">Cell membrane</location>
        <topology evidence="5">Multi-pass membrane protein</topology>
    </subcellularLocation>
    <subcellularLocation>
        <location evidence="1">Membrane</location>
        <topology evidence="1">Multi-pass membrane protein</topology>
    </subcellularLocation>
</comment>
<evidence type="ECO:0000313" key="8">
    <source>
        <dbReference type="Proteomes" id="UP001595868"/>
    </source>
</evidence>
<dbReference type="Pfam" id="PF01061">
    <property type="entry name" value="ABC2_membrane"/>
    <property type="match status" value="1"/>
</dbReference>
<accession>A0ABV8KEX0</accession>
<feature type="domain" description="ABC transmembrane type-2" evidence="6">
    <location>
        <begin position="20"/>
        <end position="244"/>
    </location>
</feature>
<proteinExistence type="inferred from homology"/>
<dbReference type="EMBL" id="JBHSBN010000001">
    <property type="protein sequence ID" value="MFC4104563.1"/>
    <property type="molecule type" value="Genomic_DNA"/>
</dbReference>
<feature type="transmembrane region" description="Helical" evidence="5">
    <location>
        <begin position="221"/>
        <end position="241"/>
    </location>
</feature>
<keyword evidence="5" id="KW-0813">Transport</keyword>
<dbReference type="PANTHER" id="PTHR43027">
    <property type="entry name" value="DOXORUBICIN RESISTANCE ABC TRANSPORTER PERMEASE PROTEIN DRRC-RELATED"/>
    <property type="match status" value="1"/>
</dbReference>
<dbReference type="PANTHER" id="PTHR43027:SF2">
    <property type="entry name" value="TRANSPORT PERMEASE PROTEIN"/>
    <property type="match status" value="1"/>
</dbReference>
<comment type="similarity">
    <text evidence="5">Belongs to the ABC-2 integral membrane protein family.</text>
</comment>
<reference evidence="8" key="1">
    <citation type="journal article" date="2019" name="Int. J. Syst. Evol. Microbiol.">
        <title>The Global Catalogue of Microorganisms (GCM) 10K type strain sequencing project: providing services to taxonomists for standard genome sequencing and annotation.</title>
        <authorList>
            <consortium name="The Broad Institute Genomics Platform"/>
            <consortium name="The Broad Institute Genome Sequencing Center for Infectious Disease"/>
            <person name="Wu L."/>
            <person name="Ma J."/>
        </authorList>
    </citation>
    <scope>NUCLEOTIDE SEQUENCE [LARGE SCALE GENOMIC DNA]</scope>
    <source>
        <strain evidence="8">2902at01</strain>
    </source>
</reference>
<dbReference type="InterPro" id="IPR013525">
    <property type="entry name" value="ABC2_TM"/>
</dbReference>
<evidence type="ECO:0000256" key="5">
    <source>
        <dbReference type="RuleBase" id="RU361157"/>
    </source>
</evidence>
<keyword evidence="3 5" id="KW-1133">Transmembrane helix</keyword>
<feature type="transmembrane region" description="Helical" evidence="5">
    <location>
        <begin position="54"/>
        <end position="75"/>
    </location>
</feature>
<dbReference type="PROSITE" id="PS51012">
    <property type="entry name" value="ABC_TM2"/>
    <property type="match status" value="1"/>
</dbReference>
<gene>
    <name evidence="7" type="ORF">ACFOX0_01220</name>
</gene>
<evidence type="ECO:0000256" key="2">
    <source>
        <dbReference type="ARBA" id="ARBA00022692"/>
    </source>
</evidence>
<comment type="caution">
    <text evidence="7">The sequence shown here is derived from an EMBL/GenBank/DDBJ whole genome shotgun (WGS) entry which is preliminary data.</text>
</comment>
<feature type="transmembrane region" description="Helical" evidence="5">
    <location>
        <begin position="99"/>
        <end position="127"/>
    </location>
</feature>
<dbReference type="InterPro" id="IPR047817">
    <property type="entry name" value="ABC2_TM_bact-type"/>
</dbReference>
<evidence type="ECO:0000256" key="3">
    <source>
        <dbReference type="ARBA" id="ARBA00022989"/>
    </source>
</evidence>
<evidence type="ECO:0000256" key="1">
    <source>
        <dbReference type="ARBA" id="ARBA00004141"/>
    </source>
</evidence>
<protein>
    <recommendedName>
        <fullName evidence="5">Transport permease protein</fullName>
    </recommendedName>
</protein>
<dbReference type="InterPro" id="IPR052902">
    <property type="entry name" value="ABC-2_transporter"/>
</dbReference>
<keyword evidence="8" id="KW-1185">Reference proteome</keyword>
<dbReference type="RefSeq" id="WP_377541490.1">
    <property type="nucleotide sequence ID" value="NZ_JBHSBN010000001.1"/>
</dbReference>
<name>A0ABV8KEX0_9ACTN</name>
<evidence type="ECO:0000313" key="7">
    <source>
        <dbReference type="EMBL" id="MFC4104563.1"/>
    </source>
</evidence>
<keyword evidence="2 5" id="KW-0812">Transmembrane</keyword>